<dbReference type="InterPro" id="IPR000262">
    <property type="entry name" value="FMN-dep_DH"/>
</dbReference>
<dbReference type="GO" id="GO:0016491">
    <property type="term" value="F:oxidoreductase activity"/>
    <property type="evidence" value="ECO:0007669"/>
    <property type="project" value="UniProtKB-KW"/>
</dbReference>
<feature type="binding site" evidence="5">
    <location>
        <position position="250"/>
    </location>
    <ligand>
        <name>glyoxylate</name>
        <dbReference type="ChEBI" id="CHEBI:36655"/>
    </ligand>
</feature>
<dbReference type="SUPFAM" id="SSF51395">
    <property type="entry name" value="FMN-linked oxidoreductases"/>
    <property type="match status" value="1"/>
</dbReference>
<evidence type="ECO:0000256" key="2">
    <source>
        <dbReference type="ARBA" id="ARBA00023002"/>
    </source>
</evidence>
<dbReference type="Proteomes" id="UP000297839">
    <property type="component" value="Unassembled WGS sequence"/>
</dbReference>
<feature type="binding site" evidence="5">
    <location>
        <position position="113"/>
    </location>
    <ligand>
        <name>FMN</name>
        <dbReference type="ChEBI" id="CHEBI:58210"/>
    </ligand>
</feature>
<reference evidence="7 8" key="1">
    <citation type="submission" date="2019-03" db="EMBL/GenBank/DDBJ databases">
        <title>Ramlibacter sp. 18x22-1, whole genome shotgun sequence.</title>
        <authorList>
            <person name="Zhang X."/>
            <person name="Feng G."/>
            <person name="Zhu H."/>
        </authorList>
    </citation>
    <scope>NUCLEOTIDE SEQUENCE [LARGE SCALE GENOMIC DNA]</scope>
    <source>
        <strain evidence="7 8">18x22-1</strain>
    </source>
</reference>
<comment type="caution">
    <text evidence="7">The sequence shown here is derived from an EMBL/GenBank/DDBJ whole genome shotgun (WGS) entry which is preliminary data.</text>
</comment>
<name>A0A4Z0CDR1_9BURK</name>
<feature type="binding site" evidence="5">
    <location>
        <position position="223"/>
    </location>
    <ligand>
        <name>FMN</name>
        <dbReference type="ChEBI" id="CHEBI:58210"/>
    </ligand>
</feature>
<keyword evidence="8" id="KW-1185">Reference proteome</keyword>
<evidence type="ECO:0000256" key="5">
    <source>
        <dbReference type="PIRSR" id="PIRSR000138-2"/>
    </source>
</evidence>
<dbReference type="InterPro" id="IPR012133">
    <property type="entry name" value="Alpha-hydoxy_acid_DH_FMN"/>
</dbReference>
<keyword evidence="5" id="KW-0285">Flavoprotein</keyword>
<dbReference type="PANTHER" id="PTHR10578">
    <property type="entry name" value="S -2-HYDROXY-ACID OXIDASE-RELATED"/>
    <property type="match status" value="1"/>
</dbReference>
<evidence type="ECO:0000313" key="8">
    <source>
        <dbReference type="Proteomes" id="UP000297839"/>
    </source>
</evidence>
<dbReference type="InterPro" id="IPR013785">
    <property type="entry name" value="Aldolase_TIM"/>
</dbReference>
<keyword evidence="2" id="KW-0560">Oxidoreductase</keyword>
<dbReference type="PROSITE" id="PS51349">
    <property type="entry name" value="FMN_HYDROXY_ACID_DH_2"/>
    <property type="match status" value="1"/>
</dbReference>
<dbReference type="PIRSF" id="PIRSF000138">
    <property type="entry name" value="Al-hdrx_acd_dh"/>
    <property type="match status" value="1"/>
</dbReference>
<sequence length="353" mass="36770">MDIQPLPTDLASLADHERHARAALDPAAWSYLCGAAGDGLTERNNRAAWESIALRPRVLAPLAGLNTRTTLLGRSMAWPLLVAPVAFQQLAHRDGELGIAMAAAAQEAGMVLSTQAGVAMEAVAEAVREDAGRGPLWFQLYWQADRGIVEGLVRRAEACGFEALVLTVDSPVRAGFRLPAGLATPNLPPSSGDADFDTLCATAPTWAELEWLCGRTRLPVVVKGVLHHADAREAVARGAAAVIVSNHGGRTLDGAVATATVLPGVVEAVGGRAPVLVDGGLRRGADILKALALGAQAVLVGRPAVWGLAHSGAIGVAHALRLLRDELQMAMALCGCADLARVRAEPPVFSPNQ</sequence>
<feature type="binding site" evidence="5">
    <location>
        <position position="245"/>
    </location>
    <ligand>
        <name>FMN</name>
        <dbReference type="ChEBI" id="CHEBI:58210"/>
    </ligand>
</feature>
<feature type="binding site" evidence="5">
    <location>
        <position position="141"/>
    </location>
    <ligand>
        <name>glyoxylate</name>
        <dbReference type="ChEBI" id="CHEBI:36655"/>
    </ligand>
</feature>
<feature type="binding site" evidence="5">
    <location>
        <position position="167"/>
    </location>
    <ligand>
        <name>glyoxylate</name>
        <dbReference type="ChEBI" id="CHEBI:36655"/>
    </ligand>
</feature>
<keyword evidence="5" id="KW-0288">FMN</keyword>
<evidence type="ECO:0000256" key="4">
    <source>
        <dbReference type="PIRSR" id="PIRSR000138-1"/>
    </source>
</evidence>
<dbReference type="Gene3D" id="3.20.20.70">
    <property type="entry name" value="Aldolase class I"/>
    <property type="match status" value="1"/>
</dbReference>
<dbReference type="GO" id="GO:0010181">
    <property type="term" value="F:FMN binding"/>
    <property type="evidence" value="ECO:0007669"/>
    <property type="project" value="InterPro"/>
</dbReference>
<evidence type="ECO:0000259" key="6">
    <source>
        <dbReference type="PROSITE" id="PS51349"/>
    </source>
</evidence>
<protein>
    <submittedName>
        <fullName evidence="7">Alpha-hydroxy-acid oxidizing protein</fullName>
    </submittedName>
</protein>
<organism evidence="7 8">
    <name type="scientific">Ramlibacter humi</name>
    <dbReference type="NCBI Taxonomy" id="2530451"/>
    <lineage>
        <taxon>Bacteria</taxon>
        <taxon>Pseudomonadati</taxon>
        <taxon>Pseudomonadota</taxon>
        <taxon>Betaproteobacteria</taxon>
        <taxon>Burkholderiales</taxon>
        <taxon>Comamonadaceae</taxon>
        <taxon>Ramlibacter</taxon>
    </lineage>
</organism>
<evidence type="ECO:0000256" key="1">
    <source>
        <dbReference type="ARBA" id="ARBA00001917"/>
    </source>
</evidence>
<feature type="active site" description="Proton acceptor" evidence="4">
    <location>
        <position position="247"/>
    </location>
</feature>
<dbReference type="InterPro" id="IPR037396">
    <property type="entry name" value="FMN_HAD"/>
</dbReference>
<dbReference type="Pfam" id="PF01070">
    <property type="entry name" value="FMN_dh"/>
    <property type="match status" value="1"/>
</dbReference>
<comment type="similarity">
    <text evidence="3">Belongs to the FMN-dependent alpha-hydroxy acid dehydrogenase family.</text>
</comment>
<feature type="binding site" evidence="5">
    <location>
        <begin position="278"/>
        <end position="282"/>
    </location>
    <ligand>
        <name>FMN</name>
        <dbReference type="ChEBI" id="CHEBI:58210"/>
    </ligand>
</feature>
<feature type="binding site" evidence="5">
    <location>
        <position position="139"/>
    </location>
    <ligand>
        <name>FMN</name>
        <dbReference type="ChEBI" id="CHEBI:58210"/>
    </ligand>
</feature>
<dbReference type="PANTHER" id="PTHR10578:SF143">
    <property type="entry name" value="FMN-DEPENDENT ALPHA-HYDROXY ACID DEHYDROGENASE PB1A11.03"/>
    <property type="match status" value="1"/>
</dbReference>
<gene>
    <name evidence="7" type="ORF">EZ216_05600</name>
</gene>
<comment type="cofactor">
    <cofactor evidence="1">
        <name>FMN</name>
        <dbReference type="ChEBI" id="CHEBI:58210"/>
    </cofactor>
</comment>
<dbReference type="RefSeq" id="WP_135248599.1">
    <property type="nucleotide sequence ID" value="NZ_SMLK01000001.1"/>
</dbReference>
<dbReference type="CDD" id="cd02809">
    <property type="entry name" value="alpha_hydroxyacid_oxid_FMN"/>
    <property type="match status" value="1"/>
</dbReference>
<feature type="binding site" evidence="5">
    <location>
        <position position="31"/>
    </location>
    <ligand>
        <name>glyoxylate</name>
        <dbReference type="ChEBI" id="CHEBI:36655"/>
    </ligand>
</feature>
<accession>A0A4Z0CDR1</accession>
<feature type="binding site" evidence="5">
    <location>
        <position position="247"/>
    </location>
    <ligand>
        <name>glyoxylate</name>
        <dbReference type="ChEBI" id="CHEBI:36655"/>
    </ligand>
</feature>
<dbReference type="AlphaFoldDB" id="A0A4Z0CDR1"/>
<dbReference type="EMBL" id="SMLK01000001">
    <property type="protein sequence ID" value="TFZ08630.1"/>
    <property type="molecule type" value="Genomic_DNA"/>
</dbReference>
<dbReference type="OrthoDB" id="9770452at2"/>
<feature type="binding site" evidence="5">
    <location>
        <begin position="84"/>
        <end position="86"/>
    </location>
    <ligand>
        <name>FMN</name>
        <dbReference type="ChEBI" id="CHEBI:58210"/>
    </ligand>
</feature>
<feature type="domain" description="FMN hydroxy acid dehydrogenase" evidence="6">
    <location>
        <begin position="5"/>
        <end position="352"/>
    </location>
</feature>
<proteinExistence type="inferred from homology"/>
<evidence type="ECO:0000256" key="3">
    <source>
        <dbReference type="ARBA" id="ARBA00024042"/>
    </source>
</evidence>
<evidence type="ECO:0000313" key="7">
    <source>
        <dbReference type="EMBL" id="TFZ08630.1"/>
    </source>
</evidence>
<feature type="binding site" evidence="5">
    <location>
        <begin position="301"/>
        <end position="302"/>
    </location>
    <ligand>
        <name>FMN</name>
        <dbReference type="ChEBI" id="CHEBI:58210"/>
    </ligand>
</feature>